<gene>
    <name evidence="1" type="ORF">G3I71_23785</name>
</gene>
<reference evidence="1" key="1">
    <citation type="submission" date="2020-01" db="EMBL/GenBank/DDBJ databases">
        <title>Insect and environment-associated Actinomycetes.</title>
        <authorList>
            <person name="Currrie C."/>
            <person name="Chevrette M."/>
            <person name="Carlson C."/>
            <person name="Stubbendieck R."/>
            <person name="Wendt-Pienkowski E."/>
        </authorList>
    </citation>
    <scope>NUCLEOTIDE SEQUENCE</scope>
    <source>
        <strain evidence="1">SID12501</strain>
    </source>
</reference>
<protein>
    <submittedName>
        <fullName evidence="1">Uncharacterized protein</fullName>
    </submittedName>
</protein>
<comment type="caution">
    <text evidence="1">The sequence shown here is derived from an EMBL/GenBank/DDBJ whole genome shotgun (WGS) entry which is preliminary data.</text>
</comment>
<organism evidence="1">
    <name type="scientific">Streptomyces sp. SID12501</name>
    <dbReference type="NCBI Taxonomy" id="2706042"/>
    <lineage>
        <taxon>Bacteria</taxon>
        <taxon>Bacillati</taxon>
        <taxon>Actinomycetota</taxon>
        <taxon>Actinomycetes</taxon>
        <taxon>Kitasatosporales</taxon>
        <taxon>Streptomycetaceae</taxon>
        <taxon>Streptomyces</taxon>
    </lineage>
</organism>
<dbReference type="AlphaFoldDB" id="A0A6B3BWT6"/>
<dbReference type="EMBL" id="JAAGLU010000020">
    <property type="protein sequence ID" value="NEC88762.1"/>
    <property type="molecule type" value="Genomic_DNA"/>
</dbReference>
<proteinExistence type="predicted"/>
<sequence>MGTGSVEAALASLHVDDSSIRLDCSGGWLRMHRHRLSVCGVHVATPEEVAHGGFAEHAIVPDAPVPLTTGRLECVTPFLAAPGTPAGLCVGFGRLSRSHHRVVTAASEEAARPDFVPHYGSRYALGPHSGRLVDVLTARGGTRTTTVMDPRIARYSEPNVARWVGMHYDNAWTSQGEGERYPRSVRVTCADRRVIHNLGPGARSLVFSLNMSALHLSDKVSPGDGSNIPTAQQLREFLIKNPAEVSKIVCVVWTIEVGDLVVLPAGLALHDGSMEGRRHSSSALVFAGTFPRGAFSRN</sequence>
<name>A0A6B3BWT6_9ACTN</name>
<dbReference type="RefSeq" id="WP_164317049.1">
    <property type="nucleotide sequence ID" value="NZ_JAAGLU010000020.1"/>
</dbReference>
<evidence type="ECO:0000313" key="1">
    <source>
        <dbReference type="EMBL" id="NEC88762.1"/>
    </source>
</evidence>
<accession>A0A6B3BWT6</accession>